<feature type="transmembrane region" description="Helical" evidence="9">
    <location>
        <begin position="358"/>
        <end position="378"/>
    </location>
</feature>
<dbReference type="GO" id="GO:0043952">
    <property type="term" value="P:protein transport by the Sec complex"/>
    <property type="evidence" value="ECO:0007669"/>
    <property type="project" value="UniProtKB-UniRule"/>
</dbReference>
<dbReference type="SUPFAM" id="SSF82866">
    <property type="entry name" value="Multidrug efflux transporter AcrB transmembrane domain"/>
    <property type="match status" value="1"/>
</dbReference>
<keyword evidence="7 9" id="KW-0811">Translocation</keyword>
<keyword evidence="6 9" id="KW-1133">Transmembrane helix</keyword>
<comment type="subunit">
    <text evidence="9">Forms a complex with SecF. Part of the essential Sec protein translocation apparatus which comprises SecA, SecYEG and auxiliary proteins SecDF. Other proteins may also be involved.</text>
</comment>
<dbReference type="HOGENOM" id="CLU_007894_4_2_9"/>
<accession>A0A078KPZ4</accession>
<keyword evidence="13" id="KW-1185">Reference proteome</keyword>
<dbReference type="NCBIfam" id="TIGR01129">
    <property type="entry name" value="secD"/>
    <property type="match status" value="1"/>
</dbReference>
<dbReference type="NCBIfam" id="TIGR00916">
    <property type="entry name" value="2A0604s01"/>
    <property type="match status" value="1"/>
</dbReference>
<dbReference type="Pfam" id="PF22599">
    <property type="entry name" value="SecDF_P1_head"/>
    <property type="match status" value="1"/>
</dbReference>
<dbReference type="InterPro" id="IPR048634">
    <property type="entry name" value="SecD_SecF_C"/>
</dbReference>
<dbReference type="Gene3D" id="3.30.1360.200">
    <property type="match status" value="1"/>
</dbReference>
<dbReference type="Proteomes" id="UP000032431">
    <property type="component" value="Chromosome I"/>
</dbReference>
<dbReference type="Pfam" id="PF02355">
    <property type="entry name" value="SecD_SecF_C"/>
    <property type="match status" value="1"/>
</dbReference>
<dbReference type="GO" id="GO:0006605">
    <property type="term" value="P:protein targeting"/>
    <property type="evidence" value="ECO:0007669"/>
    <property type="project" value="UniProtKB-UniRule"/>
</dbReference>
<keyword evidence="4 9" id="KW-0812">Transmembrane</keyword>
<dbReference type="GO" id="GO:0015450">
    <property type="term" value="F:protein-transporting ATPase activity"/>
    <property type="evidence" value="ECO:0007669"/>
    <property type="project" value="InterPro"/>
</dbReference>
<dbReference type="KEGG" id="ccel:CCDG5_0038"/>
<dbReference type="HAMAP" id="MF_01463_B">
    <property type="entry name" value="SecD_B"/>
    <property type="match status" value="1"/>
</dbReference>
<comment type="similarity">
    <text evidence="9">Belongs to the SecD/SecF family. SecD subfamily.</text>
</comment>
<keyword evidence="8 9" id="KW-0472">Membrane</keyword>
<name>A0A078KPZ4_9FIRM</name>
<evidence type="ECO:0000259" key="10">
    <source>
        <dbReference type="Pfam" id="PF02355"/>
    </source>
</evidence>
<dbReference type="InterPro" id="IPR005791">
    <property type="entry name" value="SecD"/>
</dbReference>
<keyword evidence="3 9" id="KW-1003">Cell membrane</keyword>
<dbReference type="OrthoDB" id="9805019at2"/>
<keyword evidence="2 9" id="KW-0813">Transport</keyword>
<evidence type="ECO:0000313" key="12">
    <source>
        <dbReference type="EMBL" id="CDZ23189.1"/>
    </source>
</evidence>
<gene>
    <name evidence="9" type="primary">secD</name>
    <name evidence="12" type="ORF">CCDG5_0038</name>
</gene>
<evidence type="ECO:0000256" key="9">
    <source>
        <dbReference type="HAMAP-Rule" id="MF_01463"/>
    </source>
</evidence>
<feature type="transmembrane region" description="Helical" evidence="9">
    <location>
        <begin position="284"/>
        <end position="304"/>
    </location>
</feature>
<evidence type="ECO:0000256" key="6">
    <source>
        <dbReference type="ARBA" id="ARBA00022989"/>
    </source>
</evidence>
<evidence type="ECO:0000256" key="4">
    <source>
        <dbReference type="ARBA" id="ARBA00022692"/>
    </source>
</evidence>
<evidence type="ECO:0000256" key="5">
    <source>
        <dbReference type="ARBA" id="ARBA00022927"/>
    </source>
</evidence>
<dbReference type="InterPro" id="IPR054384">
    <property type="entry name" value="SecDF_P1_head"/>
</dbReference>
<feature type="domain" description="SecDF P1 head subdomain" evidence="11">
    <location>
        <begin position="139"/>
        <end position="237"/>
    </location>
</feature>
<evidence type="ECO:0000259" key="11">
    <source>
        <dbReference type="Pfam" id="PF22599"/>
    </source>
</evidence>
<evidence type="ECO:0000256" key="7">
    <source>
        <dbReference type="ARBA" id="ARBA00023010"/>
    </source>
</evidence>
<feature type="transmembrane region" description="Helical" evidence="9">
    <location>
        <begin position="310"/>
        <end position="329"/>
    </location>
</feature>
<dbReference type="InterPro" id="IPR022813">
    <property type="entry name" value="SecD/SecF_arch_bac"/>
</dbReference>
<evidence type="ECO:0000313" key="13">
    <source>
        <dbReference type="Proteomes" id="UP000032431"/>
    </source>
</evidence>
<keyword evidence="5 9" id="KW-0653">Protein transport</keyword>
<feature type="domain" description="Protein export membrane protein SecD/SecF C-terminal" evidence="10">
    <location>
        <begin position="242"/>
        <end position="403"/>
    </location>
</feature>
<dbReference type="Gene3D" id="1.20.1640.10">
    <property type="entry name" value="Multidrug efflux transporter AcrB transmembrane domain"/>
    <property type="match status" value="1"/>
</dbReference>
<dbReference type="InterPro" id="IPR055344">
    <property type="entry name" value="SecD_SecF_C_bact"/>
</dbReference>
<dbReference type="PANTHER" id="PTHR30081:SF1">
    <property type="entry name" value="PROTEIN TRANSLOCASE SUBUNIT SECD"/>
    <property type="match status" value="1"/>
</dbReference>
<dbReference type="PANTHER" id="PTHR30081">
    <property type="entry name" value="PROTEIN-EXPORT MEMBRANE PROTEIN SEC"/>
    <property type="match status" value="1"/>
</dbReference>
<comment type="caution">
    <text evidence="9">Lacks conserved residue(s) required for the propagation of feature annotation.</text>
</comment>
<protein>
    <recommendedName>
        <fullName evidence="9">Protein translocase subunit SecD</fullName>
    </recommendedName>
</protein>
<dbReference type="PATRIC" id="fig|29343.3.peg.43"/>
<dbReference type="GO" id="GO:0005886">
    <property type="term" value="C:plasma membrane"/>
    <property type="evidence" value="ECO:0007669"/>
    <property type="project" value="UniProtKB-SubCell"/>
</dbReference>
<dbReference type="GO" id="GO:0065002">
    <property type="term" value="P:intracellular protein transmembrane transport"/>
    <property type="evidence" value="ECO:0007669"/>
    <property type="project" value="UniProtKB-UniRule"/>
</dbReference>
<dbReference type="STRING" id="29343.CCDG5_0038"/>
<dbReference type="AlphaFoldDB" id="A0A078KPZ4"/>
<comment type="function">
    <text evidence="9">Part of the Sec protein translocase complex. Interacts with the SecYEG preprotein conducting channel. SecDF uses the proton motive force (PMF) to complete protein translocation after the ATP-dependent function of SecA.</text>
</comment>
<organism evidence="12 13">
    <name type="scientific">[Clostridium] cellulosi</name>
    <dbReference type="NCBI Taxonomy" id="29343"/>
    <lineage>
        <taxon>Bacteria</taxon>
        <taxon>Bacillati</taxon>
        <taxon>Bacillota</taxon>
        <taxon>Clostridia</taxon>
        <taxon>Eubacteriales</taxon>
        <taxon>Oscillospiraceae</taxon>
        <taxon>Oscillospiraceae incertae sedis</taxon>
    </lineage>
</organism>
<evidence type="ECO:0000256" key="3">
    <source>
        <dbReference type="ARBA" id="ARBA00022475"/>
    </source>
</evidence>
<feature type="transmembrane region" description="Helical" evidence="9">
    <location>
        <begin position="256"/>
        <end position="277"/>
    </location>
</feature>
<comment type="subcellular location">
    <subcellularLocation>
        <location evidence="1 9">Cell membrane</location>
        <topology evidence="1 9">Multi-pass membrane protein</topology>
    </subcellularLocation>
</comment>
<dbReference type="EMBL" id="LM995447">
    <property type="protein sequence ID" value="CDZ23189.1"/>
    <property type="molecule type" value="Genomic_DNA"/>
</dbReference>
<evidence type="ECO:0000256" key="8">
    <source>
        <dbReference type="ARBA" id="ARBA00023136"/>
    </source>
</evidence>
<evidence type="ECO:0000256" key="1">
    <source>
        <dbReference type="ARBA" id="ARBA00004651"/>
    </source>
</evidence>
<evidence type="ECO:0000256" key="2">
    <source>
        <dbReference type="ARBA" id="ARBA00022448"/>
    </source>
</evidence>
<proteinExistence type="inferred from homology"/>
<feature type="transmembrane region" description="Helical" evidence="9">
    <location>
        <begin position="384"/>
        <end position="407"/>
    </location>
</feature>
<sequence>MLKRVGKPVIFILVLVILALTYVSFFGISYKSGDIRHTIIKGAQDIRFGIDIKGGVDVTFTPPAGTKVTRSDMEAAVQRLNQRLDALKIQDRDVYPDYTNNRIIVRYPWQSGITQQDPEEAIKELGAMSELTFKGPDGTIILTGKDVQKAEAKPDPEHGGYLVELTFKSSGTQKFAEATKKYLNQQISIYMDDKEITSPVVQSVITTSTCVINNEANPMTAEETKKLANQINAGSLPFKLVTDNYGTISPTLGQNALRVTIIAGIIAFILVCLFMILYYRLPGVIACIALLGDIAGSLLCISIPQYTLTLPGIAGIILSIGMGVDANIITGERIKEELRVGKTLDGAIDAGFENSFSAIFDGNITVIIVGLLLMIFGSGSVNSFGFTLIIGVIFNFIMGVTVSRLMLKSISKFPALRKNFLFGGVRNEG</sequence>
<reference evidence="13" key="1">
    <citation type="submission" date="2014-07" db="EMBL/GenBank/DDBJ databases">
        <authorList>
            <person name="Wibberg D."/>
        </authorList>
    </citation>
    <scope>NUCLEOTIDE SEQUENCE [LARGE SCALE GENOMIC DNA]</scope>
    <source>
        <strain evidence="13">DG5</strain>
    </source>
</reference>